<dbReference type="eggNOG" id="KOG2166">
    <property type="taxonomic scope" value="Eukaryota"/>
</dbReference>
<dbReference type="InterPro" id="IPR001373">
    <property type="entry name" value="Cullin_N"/>
</dbReference>
<evidence type="ECO:0000313" key="6">
    <source>
        <dbReference type="Proteomes" id="UP000002866"/>
    </source>
</evidence>
<dbReference type="InterPro" id="IPR045093">
    <property type="entry name" value="Cullin"/>
</dbReference>
<accession>I2H6T8</accession>
<dbReference type="Gene3D" id="1.10.10.10">
    <property type="entry name" value="Winged helix-like DNA-binding domain superfamily/Winged helix DNA-binding domain"/>
    <property type="match status" value="1"/>
</dbReference>
<evidence type="ECO:0000313" key="5">
    <source>
        <dbReference type="EMBL" id="CCH62090.1"/>
    </source>
</evidence>
<dbReference type="Gene3D" id="1.20.1310.10">
    <property type="entry name" value="Cullin Repeats"/>
    <property type="match status" value="3"/>
</dbReference>
<proteinExistence type="inferred from homology"/>
<gene>
    <name evidence="5" type="primary">TBLA0G01440</name>
    <name evidence="5" type="ORF">TBLA_0G01440</name>
</gene>
<dbReference type="EMBL" id="HE806322">
    <property type="protein sequence ID" value="CCH62090.1"/>
    <property type="molecule type" value="Genomic_DNA"/>
</dbReference>
<dbReference type="SUPFAM" id="SSF74788">
    <property type="entry name" value="Cullin repeat-like"/>
    <property type="match status" value="1"/>
</dbReference>
<dbReference type="SUPFAM" id="SSF46785">
    <property type="entry name" value="Winged helix' DNA-binding domain"/>
    <property type="match status" value="1"/>
</dbReference>
<dbReference type="InterPro" id="IPR019559">
    <property type="entry name" value="Cullin_neddylation_domain"/>
</dbReference>
<name>I2H6T8_HENB6</name>
<dbReference type="Pfam" id="PF00888">
    <property type="entry name" value="Cullin"/>
    <property type="match status" value="1"/>
</dbReference>
<dbReference type="InterPro" id="IPR036317">
    <property type="entry name" value="Cullin_homology_sf"/>
</dbReference>
<organism evidence="5 6">
    <name type="scientific">Henningerozyma blattae (strain ATCC 34711 / CBS 6284 / DSM 70876 / NBRC 10599 / NRRL Y-10934 / UCD 77-7)</name>
    <name type="common">Yeast</name>
    <name type="synonym">Tetrapisispora blattae</name>
    <dbReference type="NCBI Taxonomy" id="1071380"/>
    <lineage>
        <taxon>Eukaryota</taxon>
        <taxon>Fungi</taxon>
        <taxon>Dikarya</taxon>
        <taxon>Ascomycota</taxon>
        <taxon>Saccharomycotina</taxon>
        <taxon>Saccharomycetes</taxon>
        <taxon>Saccharomycetales</taxon>
        <taxon>Saccharomycetaceae</taxon>
        <taxon>Henningerozyma</taxon>
    </lineage>
</organism>
<dbReference type="InParanoid" id="I2H6T8"/>
<dbReference type="OMA" id="MFKDMTI"/>
<dbReference type="Pfam" id="PF26557">
    <property type="entry name" value="Cullin_AB"/>
    <property type="match status" value="1"/>
</dbReference>
<evidence type="ECO:0000259" key="4">
    <source>
        <dbReference type="PROSITE" id="PS50069"/>
    </source>
</evidence>
<dbReference type="GO" id="GO:0006511">
    <property type="term" value="P:ubiquitin-dependent protein catabolic process"/>
    <property type="evidence" value="ECO:0007669"/>
    <property type="project" value="InterPro"/>
</dbReference>
<dbReference type="Gene3D" id="3.30.230.130">
    <property type="entry name" value="Cullin, Chain C, Domain 2"/>
    <property type="match status" value="1"/>
</dbReference>
<dbReference type="SUPFAM" id="SSF75632">
    <property type="entry name" value="Cullin homology domain"/>
    <property type="match status" value="1"/>
</dbReference>
<reference evidence="5 6" key="1">
    <citation type="journal article" date="2011" name="Proc. Natl. Acad. Sci. U.S.A.">
        <title>Evolutionary erosion of yeast sex chromosomes by mating-type switching accidents.</title>
        <authorList>
            <person name="Gordon J.L."/>
            <person name="Armisen D."/>
            <person name="Proux-Wera E."/>
            <person name="Oheigeartaigh S.S."/>
            <person name="Byrne K.P."/>
            <person name="Wolfe K.H."/>
        </authorList>
    </citation>
    <scope>NUCLEOTIDE SEQUENCE [LARGE SCALE GENOMIC DNA]</scope>
    <source>
        <strain evidence="6">ATCC 34711 / CBS 6284 / DSM 70876 / NBRC 10599 / NRRL Y-10934 / UCD 77-7</strain>
    </source>
</reference>
<dbReference type="FunCoup" id="I2H6T8">
    <property type="interactions" value="856"/>
</dbReference>
<dbReference type="HOGENOM" id="CLU_004747_7_1_1"/>
<dbReference type="PROSITE" id="PS50069">
    <property type="entry name" value="CULLIN_2"/>
    <property type="match status" value="1"/>
</dbReference>
<evidence type="ECO:0000256" key="2">
    <source>
        <dbReference type="PROSITE-ProRule" id="PRU00330"/>
    </source>
</evidence>
<protein>
    <recommendedName>
        <fullName evidence="4">Cullin family profile domain-containing protein</fullName>
    </recommendedName>
</protein>
<keyword evidence="6" id="KW-1185">Reference proteome</keyword>
<dbReference type="Pfam" id="PF10557">
    <property type="entry name" value="Cullin_Nedd8"/>
    <property type="match status" value="1"/>
</dbReference>
<dbReference type="SMART" id="SM00884">
    <property type="entry name" value="Cullin_Nedd8"/>
    <property type="match status" value="1"/>
</dbReference>
<dbReference type="InterPro" id="IPR016159">
    <property type="entry name" value="Cullin_repeat-like_dom_sf"/>
</dbReference>
<dbReference type="InterPro" id="IPR036388">
    <property type="entry name" value="WH-like_DNA-bd_sf"/>
</dbReference>
<sequence length="764" mass="89480">MLNHRTKFKVPTSLSSPELDFDGILLEITDAIDSIYLEKTEVLSFEKLYRHIYLIVINGAGSKLYGEIEKFMSSKLRELRNDFTIDETQDEMGFLKNLNQFWLNQCKYFKIINDLMSYFNKVYCKEERKFEVYDLCLNLFRIDIVIPLHESISNKIINQINKVRYNNELLYIANTDIWKSIFNMLETLQDVDDKDNYFITYFEPKFIQRTENFYSNFLNVDSLTLDDYLVKVEKIKSFENHLDNYFLNPDTTLKIISILDKCLVWNNIMDKVPAYVKDLIQVSNNDQLKKLYSLSLNEEYKGKIISTVSECILDALKESTDNNINDNTKRIKKTQMSLNWISSVLEIYNKYKALLSCMKTDKFSILNENLMKYLKDLENLTIESVIIYLDTFLKLSSNENLYNATNNHTNSDRSTDTIKKNIKDCTILLKFINEKDYFEIFYKKLLSKRLLQNRSNFELEKWLVGIIKTEMGSFVTIKIEGMLRDINKSKELLINFKKSEDLNNIAYIPEILTISSWPFVSELNTDLIILPKELLEIQQNFQTFYSSKNYNDRTLSWQFNLQTIELRCSINKNIYELIMPFYSSLILLLFNENEIYSTSEIKEKTNLPEAELIKQLLSLTIAPKCKILKKSPPGTNISLDDKFSINVSFKSSVTRIKVPTLVNGGISSSSINGLGNGSGLTDDQQLEQLQLEKSRTLQINASIVRIMKNSKTLTHNELYEKVEHDLLDRFSLTNIMFKKSIEILIEKEYLQRSPDDINFYFYVA</sequence>
<evidence type="ECO:0000256" key="3">
    <source>
        <dbReference type="RuleBase" id="RU003829"/>
    </source>
</evidence>
<dbReference type="OrthoDB" id="27073at2759"/>
<comment type="similarity">
    <text evidence="1 2 3">Belongs to the cullin family.</text>
</comment>
<dbReference type="InterPro" id="IPR059120">
    <property type="entry name" value="Cullin-like_AB"/>
</dbReference>
<feature type="domain" description="Cullin family profile" evidence="4">
    <location>
        <begin position="380"/>
        <end position="620"/>
    </location>
</feature>
<dbReference type="RefSeq" id="XP_004181609.1">
    <property type="nucleotide sequence ID" value="XM_004181561.1"/>
</dbReference>
<dbReference type="PANTHER" id="PTHR11932">
    <property type="entry name" value="CULLIN"/>
    <property type="match status" value="1"/>
</dbReference>
<evidence type="ECO:0000256" key="1">
    <source>
        <dbReference type="ARBA" id="ARBA00006019"/>
    </source>
</evidence>
<dbReference type="InterPro" id="IPR016158">
    <property type="entry name" value="Cullin_homology"/>
</dbReference>
<dbReference type="STRING" id="1071380.I2H6T8"/>
<dbReference type="GO" id="GO:0031625">
    <property type="term" value="F:ubiquitin protein ligase binding"/>
    <property type="evidence" value="ECO:0007669"/>
    <property type="project" value="InterPro"/>
</dbReference>
<dbReference type="SMART" id="SM00182">
    <property type="entry name" value="CULLIN"/>
    <property type="match status" value="1"/>
</dbReference>
<dbReference type="GeneID" id="14497222"/>
<dbReference type="AlphaFoldDB" id="I2H6T8"/>
<dbReference type="KEGG" id="tbl:TBLA_0G01440"/>
<dbReference type="Proteomes" id="UP000002866">
    <property type="component" value="Chromosome 7"/>
</dbReference>
<dbReference type="InterPro" id="IPR036390">
    <property type="entry name" value="WH_DNA-bd_sf"/>
</dbReference>